<evidence type="ECO:0000256" key="3">
    <source>
        <dbReference type="ARBA" id="ARBA00022692"/>
    </source>
</evidence>
<keyword evidence="10" id="KW-1185">Reference proteome</keyword>
<feature type="transmembrane region" description="Helical" evidence="8">
    <location>
        <begin position="263"/>
        <end position="285"/>
    </location>
</feature>
<evidence type="ECO:0000313" key="10">
    <source>
        <dbReference type="Proteomes" id="UP000250043"/>
    </source>
</evidence>
<evidence type="ECO:0000256" key="1">
    <source>
        <dbReference type="ARBA" id="ARBA00004127"/>
    </source>
</evidence>
<dbReference type="InterPro" id="IPR003689">
    <property type="entry name" value="ZIP"/>
</dbReference>
<organism evidence="9 10">
    <name type="scientific">Obba rivulosa</name>
    <dbReference type="NCBI Taxonomy" id="1052685"/>
    <lineage>
        <taxon>Eukaryota</taxon>
        <taxon>Fungi</taxon>
        <taxon>Dikarya</taxon>
        <taxon>Basidiomycota</taxon>
        <taxon>Agaricomycotina</taxon>
        <taxon>Agaricomycetes</taxon>
        <taxon>Polyporales</taxon>
        <taxon>Gelatoporiaceae</taxon>
        <taxon>Obba</taxon>
    </lineage>
</organism>
<gene>
    <name evidence="9" type="ORF">OBBRIDRAFT_795219</name>
</gene>
<dbReference type="InterPro" id="IPR045891">
    <property type="entry name" value="ZIP9"/>
</dbReference>
<evidence type="ECO:0000256" key="6">
    <source>
        <dbReference type="ARBA" id="ARBA00023136"/>
    </source>
</evidence>
<feature type="transmembrane region" description="Helical" evidence="8">
    <location>
        <begin position="62"/>
        <end position="81"/>
    </location>
</feature>
<feature type="transmembrane region" description="Helical" evidence="8">
    <location>
        <begin position="234"/>
        <end position="257"/>
    </location>
</feature>
<evidence type="ECO:0008006" key="11">
    <source>
        <dbReference type="Google" id="ProtNLM"/>
    </source>
</evidence>
<accession>A0A8E2DIX6</accession>
<keyword evidence="3 8" id="KW-0812">Transmembrane</keyword>
<dbReference type="PANTHER" id="PTHR16133:SF0">
    <property type="entry name" value="ZINC_IRON REGULATED TRANSPORTER-RELATED PROTEIN 102B, ISOFORM E"/>
    <property type="match status" value="1"/>
</dbReference>
<evidence type="ECO:0000256" key="4">
    <source>
        <dbReference type="ARBA" id="ARBA00022989"/>
    </source>
</evidence>
<dbReference type="AlphaFoldDB" id="A0A8E2DIX6"/>
<evidence type="ECO:0000313" key="9">
    <source>
        <dbReference type="EMBL" id="OCH88451.1"/>
    </source>
</evidence>
<dbReference type="EMBL" id="KV722452">
    <property type="protein sequence ID" value="OCH88451.1"/>
    <property type="molecule type" value="Genomic_DNA"/>
</dbReference>
<feature type="transmembrane region" description="Helical" evidence="8">
    <location>
        <begin position="197"/>
        <end position="222"/>
    </location>
</feature>
<evidence type="ECO:0000256" key="8">
    <source>
        <dbReference type="SAM" id="Phobius"/>
    </source>
</evidence>
<dbReference type="GO" id="GO:0046873">
    <property type="term" value="F:metal ion transmembrane transporter activity"/>
    <property type="evidence" value="ECO:0007669"/>
    <property type="project" value="InterPro"/>
</dbReference>
<reference evidence="9 10" key="1">
    <citation type="submission" date="2016-07" db="EMBL/GenBank/DDBJ databases">
        <title>Draft genome of the white-rot fungus Obba rivulosa 3A-2.</title>
        <authorList>
            <consortium name="DOE Joint Genome Institute"/>
            <person name="Miettinen O."/>
            <person name="Riley R."/>
            <person name="Acob R."/>
            <person name="Barry K."/>
            <person name="Cullen D."/>
            <person name="De Vries R."/>
            <person name="Hainaut M."/>
            <person name="Hatakka A."/>
            <person name="Henrissat B."/>
            <person name="Hilden K."/>
            <person name="Kuo R."/>
            <person name="Labutti K."/>
            <person name="Lipzen A."/>
            <person name="Makela M.R."/>
            <person name="Sandor L."/>
            <person name="Spatafora J.W."/>
            <person name="Grigoriev I.V."/>
            <person name="Hibbett D.S."/>
        </authorList>
    </citation>
    <scope>NUCLEOTIDE SEQUENCE [LARGE SCALE GENOMIC DNA]</scope>
    <source>
        <strain evidence="9 10">3A-2</strain>
    </source>
</reference>
<evidence type="ECO:0000256" key="7">
    <source>
        <dbReference type="SAM" id="MobiDB-lite"/>
    </source>
</evidence>
<keyword evidence="4 8" id="KW-1133">Transmembrane helix</keyword>
<keyword evidence="6 8" id="KW-0472">Membrane</keyword>
<keyword evidence="5" id="KW-0333">Golgi apparatus</keyword>
<feature type="region of interest" description="Disordered" evidence="7">
    <location>
        <begin position="90"/>
        <end position="115"/>
    </location>
</feature>
<feature type="transmembrane region" description="Helical" evidence="8">
    <location>
        <begin position="158"/>
        <end position="177"/>
    </location>
</feature>
<dbReference type="PANTHER" id="PTHR16133">
    <property type="entry name" value="SOLUTE CARRIER FAMILY 39 ZINC TRANSPORTER , MEMBER 9-RELATED"/>
    <property type="match status" value="1"/>
</dbReference>
<evidence type="ECO:0000256" key="2">
    <source>
        <dbReference type="ARBA" id="ARBA00004394"/>
    </source>
</evidence>
<name>A0A8E2DIX6_9APHY</name>
<dbReference type="OrthoDB" id="19859at2759"/>
<proteinExistence type="predicted"/>
<dbReference type="Proteomes" id="UP000250043">
    <property type="component" value="Unassembled WGS sequence"/>
</dbReference>
<protein>
    <recommendedName>
        <fullName evidence="11">Zinc/iron permease</fullName>
    </recommendedName>
</protein>
<evidence type="ECO:0000256" key="5">
    <source>
        <dbReference type="ARBA" id="ARBA00023034"/>
    </source>
</evidence>
<dbReference type="GO" id="GO:0000139">
    <property type="term" value="C:Golgi membrane"/>
    <property type="evidence" value="ECO:0007669"/>
    <property type="project" value="UniProtKB-SubCell"/>
</dbReference>
<sequence length="320" mass="32898">MSALLGGTSFGVGVLPLSFAFSRAALARLSALGTGLLLGAALGVIIPEGIETLVEANASSEFPASTVALSLLVGFTFMLLVEQLHSAHSHDHMPIPSTSLNGNESGAHKPSSVPFTDGEVEFDVELGELESSEGIPHATGQAMAESPATSDRDGKKRVYPLTLGLVMHALADGLALGSSALSHPEPGANDSILPSELSVVVFLALVIHKAPTTLALTTSLLSTSLTKMECRKHLAVFAASTPIGALVSYTVLSFLGASSEGRWPGVALLISGGTFLYVATVLQPVSAEGSEDIGHKARLVHVVLGIFIPFAIGAVVGHDH</sequence>
<dbReference type="Pfam" id="PF02535">
    <property type="entry name" value="Zip"/>
    <property type="match status" value="1"/>
</dbReference>
<feature type="transmembrane region" description="Helical" evidence="8">
    <location>
        <begin position="297"/>
        <end position="317"/>
    </location>
</feature>
<dbReference type="GO" id="GO:0006829">
    <property type="term" value="P:zinc ion transport"/>
    <property type="evidence" value="ECO:0007669"/>
    <property type="project" value="InterPro"/>
</dbReference>
<feature type="region of interest" description="Disordered" evidence="7">
    <location>
        <begin position="133"/>
        <end position="155"/>
    </location>
</feature>
<comment type="subcellular location">
    <subcellularLocation>
        <location evidence="1">Endomembrane system</location>
        <topology evidence="1">Multi-pass membrane protein</topology>
    </subcellularLocation>
    <subcellularLocation>
        <location evidence="2">Golgi apparatus membrane</location>
    </subcellularLocation>
</comment>